<proteinExistence type="predicted"/>
<evidence type="ECO:0000313" key="2">
    <source>
        <dbReference type="WBParaSite" id="EEL_0000862901-mRNA-1"/>
    </source>
</evidence>
<sequence length="100" mass="11180">MIYSQVISNERFNPALALFKTAGLIRTTAGIQQTQAISDDSRNLSRSSDRSHVAYLRVLSFQPQSHCLYWRNTGSALTFVLTTQHKCELASNKCPESGLM</sequence>
<dbReference type="Proteomes" id="UP000050640">
    <property type="component" value="Unplaced"/>
</dbReference>
<name>A0A0R3S1S5_9BILA</name>
<organism evidence="1 2">
    <name type="scientific">Elaeophora elaphi</name>
    <dbReference type="NCBI Taxonomy" id="1147741"/>
    <lineage>
        <taxon>Eukaryota</taxon>
        <taxon>Metazoa</taxon>
        <taxon>Ecdysozoa</taxon>
        <taxon>Nematoda</taxon>
        <taxon>Chromadorea</taxon>
        <taxon>Rhabditida</taxon>
        <taxon>Spirurina</taxon>
        <taxon>Spiruromorpha</taxon>
        <taxon>Filarioidea</taxon>
        <taxon>Onchocercidae</taxon>
        <taxon>Elaeophora</taxon>
    </lineage>
</organism>
<evidence type="ECO:0000313" key="1">
    <source>
        <dbReference type="Proteomes" id="UP000050640"/>
    </source>
</evidence>
<keyword evidence="1" id="KW-1185">Reference proteome</keyword>
<accession>A0A0R3S1S5</accession>
<dbReference type="AlphaFoldDB" id="A0A0R3S1S5"/>
<reference evidence="2" key="1">
    <citation type="submission" date="2017-02" db="UniProtKB">
        <authorList>
            <consortium name="WormBaseParasite"/>
        </authorList>
    </citation>
    <scope>IDENTIFICATION</scope>
</reference>
<dbReference type="WBParaSite" id="EEL_0000862901-mRNA-1">
    <property type="protein sequence ID" value="EEL_0000862901-mRNA-1"/>
    <property type="gene ID" value="EEL_0000862901"/>
</dbReference>
<protein>
    <submittedName>
        <fullName evidence="2">Uncharacterized protein</fullName>
    </submittedName>
</protein>